<dbReference type="InterPro" id="IPR003172">
    <property type="entry name" value="ML_dom"/>
</dbReference>
<evidence type="ECO:0000313" key="1">
    <source>
        <dbReference type="EMBL" id="CAH1779014.1"/>
    </source>
</evidence>
<evidence type="ECO:0000313" key="2">
    <source>
        <dbReference type="Proteomes" id="UP000749559"/>
    </source>
</evidence>
<dbReference type="Pfam" id="PF02221">
    <property type="entry name" value="E1_DerP2_DerF2"/>
    <property type="match status" value="1"/>
</dbReference>
<gene>
    <name evidence="1" type="ORF">OFUS_LOCUS5865</name>
</gene>
<name>A0A8J1TU07_OWEFU</name>
<protein>
    <submittedName>
        <fullName evidence="1">Uncharacterized protein</fullName>
    </submittedName>
</protein>
<dbReference type="SUPFAM" id="SSF81296">
    <property type="entry name" value="E set domains"/>
    <property type="match status" value="1"/>
</dbReference>
<accession>A0A8J1TU07</accession>
<proteinExistence type="predicted"/>
<dbReference type="Gene3D" id="2.60.40.770">
    <property type="match status" value="1"/>
</dbReference>
<dbReference type="AlphaFoldDB" id="A0A8J1TU07"/>
<dbReference type="EMBL" id="CAIIXF020000003">
    <property type="protein sequence ID" value="CAH1779014.1"/>
    <property type="molecule type" value="Genomic_DNA"/>
</dbReference>
<dbReference type="Proteomes" id="UP000749559">
    <property type="component" value="Unassembled WGS sequence"/>
</dbReference>
<keyword evidence="2" id="KW-1185">Reference proteome</keyword>
<dbReference type="InterPro" id="IPR014756">
    <property type="entry name" value="Ig_E-set"/>
</dbReference>
<comment type="caution">
    <text evidence="1">The sequence shown here is derived from an EMBL/GenBank/DDBJ whole genome shotgun (WGS) entry which is preliminary data.</text>
</comment>
<sequence length="184" mass="20334">MAGINRVVLCVSVFLTQVHSNGVQHMNQGNSAIIHAISPNDKGKLEGCDGTKLTGSWSPKALSSGASINVALSLIPMADFQEGVGTLNVWIPNQPNPIIRQKLNLNCMDLQKYLPVACPLQKGKKYNDTRTFTVPSPFLPAGTYKLKLLVHNEHDDEVACVEIPQITINDNYDYDDDPNYEDYY</sequence>
<reference evidence="1" key="1">
    <citation type="submission" date="2022-03" db="EMBL/GenBank/DDBJ databases">
        <authorList>
            <person name="Martin C."/>
        </authorList>
    </citation>
    <scope>NUCLEOTIDE SEQUENCE</scope>
</reference>
<organism evidence="1 2">
    <name type="scientific">Owenia fusiformis</name>
    <name type="common">Polychaete worm</name>
    <dbReference type="NCBI Taxonomy" id="6347"/>
    <lineage>
        <taxon>Eukaryota</taxon>
        <taxon>Metazoa</taxon>
        <taxon>Spiralia</taxon>
        <taxon>Lophotrochozoa</taxon>
        <taxon>Annelida</taxon>
        <taxon>Polychaeta</taxon>
        <taxon>Sedentaria</taxon>
        <taxon>Canalipalpata</taxon>
        <taxon>Sabellida</taxon>
        <taxon>Oweniida</taxon>
        <taxon>Oweniidae</taxon>
        <taxon>Owenia</taxon>
    </lineage>
</organism>